<feature type="compositionally biased region" description="Acidic residues" evidence="2">
    <location>
        <begin position="583"/>
        <end position="595"/>
    </location>
</feature>
<sequence>MHSQTATSATTAMMAYPTLPASPTLTNPDMILPYGDEYDSPPSRPLSQDNQWGGSNPANMQFSIGPPMGPLTPTTPIIYGNGTMLSDIGEVTEAESTPGRRLPGPAERRMLKQQAQNNGHARLRSSPTLGGMRSSPTLGYEAVMKRAKTGTHQRTVSIESTSTVKSEGHAAEIFKDFDDGISVDDSNFQGDDEESVADSYSQEIIAQETQRLSIRDSMISLDEDGNSSAALSRRAEQILLNAKRRLNNMEGNLTRARSTLHLIPSGNLSSIHSSSPLSRLTPSPPQSGRPASHFAAPPSMHRQIHASPNSMAESPGHSRVYSENSISPNMRTPQFPARSISAAALYIGKGGTDINQRSASSPQDIIREESNNTPTPRHSSGRSSLNKTSPPHAGSLEPLGEDETLVDFEADRASIQSSADGNIGPSGDHRGLTRSASSMQMRDIRDQMHDLKGRLSVLRDRARDDGMKRRSLQSLRTPSPFTAAEQWYTGAKGYGEGGLSADAGVAHPPWIQEFQDTKDINVDANPERLGHEEQGQAPEYAASDATSVYEDVSEELHSTDLSARPQEPRIMEEKHDGANLTGQDEEQNGADEDDYNDEIVNHDEVDYESDASSYHDAVTVAISHEDREDAFDYGHFFLHSAMGTISQQRNGRRESFSSDDSVETTRGPTTQTRPVSHIRNTSNTSVSTFASFATATEGRRSADLPDEDGEEFAVQHINTLERHASTPVAEKRQTFGGGSPTENGYTMDQESLSDEPERPPSVIHDPKNWDGTGRPHKASVASLESSYSEGSTGSSRSFPLVNKAKSSQSLMPNGSRENEQGSPVHMLAQEDQILVEKLVASLGKCVLGLSESGHESHDGRVWKRRLDAARRVLDGEEGAI</sequence>
<dbReference type="OrthoDB" id="3438840at2759"/>
<feature type="region of interest" description="Disordered" evidence="2">
    <location>
        <begin position="522"/>
        <end position="595"/>
    </location>
</feature>
<evidence type="ECO:0000313" key="3">
    <source>
        <dbReference type="EMBL" id="TVY39315.1"/>
    </source>
</evidence>
<feature type="coiled-coil region" evidence="1">
    <location>
        <begin position="232"/>
        <end position="259"/>
    </location>
</feature>
<reference evidence="3 4" key="1">
    <citation type="submission" date="2018-05" db="EMBL/GenBank/DDBJ databases">
        <title>Genome sequencing and assembly of the regulated plant pathogen Lachnellula willkommii and related sister species for the development of diagnostic species identification markers.</title>
        <authorList>
            <person name="Giroux E."/>
            <person name="Bilodeau G."/>
        </authorList>
    </citation>
    <scope>NUCLEOTIDE SEQUENCE [LARGE SCALE GENOMIC DNA]</scope>
    <source>
        <strain evidence="3 4">CBS 160.35</strain>
    </source>
</reference>
<feature type="compositionally biased region" description="Basic and acidic residues" evidence="2">
    <location>
        <begin position="719"/>
        <end position="733"/>
    </location>
</feature>
<dbReference type="EMBL" id="QGMI01000534">
    <property type="protein sequence ID" value="TVY39315.1"/>
    <property type="molecule type" value="Genomic_DNA"/>
</dbReference>
<evidence type="ECO:0000313" key="4">
    <source>
        <dbReference type="Proteomes" id="UP000443090"/>
    </source>
</evidence>
<keyword evidence="4" id="KW-1185">Reference proteome</keyword>
<feature type="compositionally biased region" description="Polar residues" evidence="2">
    <location>
        <begin position="740"/>
        <end position="750"/>
    </location>
</feature>
<proteinExistence type="predicted"/>
<feature type="region of interest" description="Disordered" evidence="2">
    <location>
        <begin position="265"/>
        <end position="334"/>
    </location>
</feature>
<organism evidence="3 4">
    <name type="scientific">Lachnellula occidentalis</name>
    <dbReference type="NCBI Taxonomy" id="215460"/>
    <lineage>
        <taxon>Eukaryota</taxon>
        <taxon>Fungi</taxon>
        <taxon>Dikarya</taxon>
        <taxon>Ascomycota</taxon>
        <taxon>Pezizomycotina</taxon>
        <taxon>Leotiomycetes</taxon>
        <taxon>Helotiales</taxon>
        <taxon>Lachnaceae</taxon>
        <taxon>Lachnellula</taxon>
    </lineage>
</organism>
<evidence type="ECO:0000256" key="2">
    <source>
        <dbReference type="SAM" id="MobiDB-lite"/>
    </source>
</evidence>
<feature type="compositionally biased region" description="Low complexity" evidence="2">
    <location>
        <begin position="265"/>
        <end position="281"/>
    </location>
</feature>
<feature type="compositionally biased region" description="Basic and acidic residues" evidence="2">
    <location>
        <begin position="522"/>
        <end position="534"/>
    </location>
</feature>
<protein>
    <submittedName>
        <fullName evidence="3">Uncharacterized protein</fullName>
    </submittedName>
</protein>
<comment type="caution">
    <text evidence="3">The sequence shown here is derived from an EMBL/GenBank/DDBJ whole genome shotgun (WGS) entry which is preliminary data.</text>
</comment>
<evidence type="ECO:0000256" key="1">
    <source>
        <dbReference type="SAM" id="Coils"/>
    </source>
</evidence>
<feature type="region of interest" description="Disordered" evidence="2">
    <location>
        <begin position="643"/>
        <end position="825"/>
    </location>
</feature>
<feature type="compositionally biased region" description="Polar residues" evidence="2">
    <location>
        <begin position="45"/>
        <end position="56"/>
    </location>
</feature>
<dbReference type="AlphaFoldDB" id="A0A8H8RRX7"/>
<feature type="region of interest" description="Disordered" evidence="2">
    <location>
        <begin position="35"/>
        <end position="56"/>
    </location>
</feature>
<feature type="compositionally biased region" description="Polar residues" evidence="2">
    <location>
        <begin position="371"/>
        <end position="389"/>
    </location>
</feature>
<gene>
    <name evidence="3" type="ORF">LOCC1_G005893</name>
</gene>
<feature type="compositionally biased region" description="Polar residues" evidence="2">
    <location>
        <begin position="664"/>
        <end position="694"/>
    </location>
</feature>
<feature type="region of interest" description="Disordered" evidence="2">
    <location>
        <begin position="112"/>
        <end position="135"/>
    </location>
</feature>
<keyword evidence="1" id="KW-0175">Coiled coil</keyword>
<feature type="region of interest" description="Disordered" evidence="2">
    <location>
        <begin position="352"/>
        <end position="400"/>
    </location>
</feature>
<accession>A0A8H8RRX7</accession>
<feature type="compositionally biased region" description="Polar residues" evidence="2">
    <location>
        <begin position="321"/>
        <end position="332"/>
    </location>
</feature>
<feature type="region of interest" description="Disordered" evidence="2">
    <location>
        <begin position="415"/>
        <end position="438"/>
    </location>
</feature>
<feature type="compositionally biased region" description="Polar residues" evidence="2">
    <location>
        <begin position="353"/>
        <end position="363"/>
    </location>
</feature>
<feature type="compositionally biased region" description="Low complexity" evidence="2">
    <location>
        <begin position="778"/>
        <end position="797"/>
    </location>
</feature>
<feature type="compositionally biased region" description="Basic and acidic residues" evidence="2">
    <location>
        <begin position="566"/>
        <end position="577"/>
    </location>
</feature>
<name>A0A8H8RRX7_9HELO</name>
<dbReference type="Proteomes" id="UP000443090">
    <property type="component" value="Unassembled WGS sequence"/>
</dbReference>